<dbReference type="CDD" id="cd11615">
    <property type="entry name" value="SAF_NeuB_like"/>
    <property type="match status" value="1"/>
</dbReference>
<dbReference type="PANTHER" id="PTHR42966">
    <property type="entry name" value="N-ACETYLNEURAMINATE SYNTHASE"/>
    <property type="match status" value="1"/>
</dbReference>
<dbReference type="InterPro" id="IPR013132">
    <property type="entry name" value="PseI/NeuA/B-like_N"/>
</dbReference>
<dbReference type="Gene3D" id="3.90.1210.10">
    <property type="entry name" value="Antifreeze-like/N-acetylneuraminic acid synthase C-terminal domain"/>
    <property type="match status" value="1"/>
</dbReference>
<dbReference type="AlphaFoldDB" id="S3K1R5"/>
<dbReference type="InterPro" id="IPR036732">
    <property type="entry name" value="AFP_Neu5c_C_sf"/>
</dbReference>
<dbReference type="eggNOG" id="COG2089">
    <property type="taxonomic scope" value="Bacteria"/>
</dbReference>
<dbReference type="HOGENOM" id="CLU_040465_0_0_12"/>
<dbReference type="Pfam" id="PF03102">
    <property type="entry name" value="NeuB"/>
    <property type="match status" value="1"/>
</dbReference>
<dbReference type="InterPro" id="IPR013785">
    <property type="entry name" value="Aldolase_TIM"/>
</dbReference>
<sequence>MSETGGNRHTIVIAEIGTSHGGSLDKAKRLADAAAEAGADCIKFQWVYASEILHPDTGFVNLPGGKTRLYDRFTELETDSAFFEKMRDYVRSLKKTFMCSPFGEKSMHELFALRPDYIKIASPELNHYPLLKLLTELEQMLPAEKRIPVVLSSGVSKMKDIVKALELLKPLKQNVPEGFEPLSLLHCITSYPAPPEEYNLSLIPYYRRRFGIPSGVSDHSLDPKIVPVIAVMCGAQFIEKHITLERSGSGLDDPVALPPDRFALMTESVRRFEKLDFQSALKLANEEFGRKLVERVIGNGKKELAPSEKANYGRTNRSIHFMHDMKKGSVIGARDIAVLRTEKELSVGISPEYYEKLIGMTLTKDARSGEGLQREHVGTQLG</sequence>
<dbReference type="InterPro" id="IPR051690">
    <property type="entry name" value="PseI-like"/>
</dbReference>
<feature type="domain" description="AFP-like" evidence="1">
    <location>
        <begin position="318"/>
        <end position="380"/>
    </location>
</feature>
<dbReference type="PANTHER" id="PTHR42966:SF1">
    <property type="entry name" value="SIALIC ACID SYNTHASE"/>
    <property type="match status" value="1"/>
</dbReference>
<dbReference type="SUPFAM" id="SSF51569">
    <property type="entry name" value="Aldolase"/>
    <property type="match status" value="1"/>
</dbReference>
<name>S3K1R5_TREMA</name>
<evidence type="ECO:0000313" key="3">
    <source>
        <dbReference type="Proteomes" id="UP000014541"/>
    </source>
</evidence>
<dbReference type="OrthoDB" id="9814210at2"/>
<dbReference type="InterPro" id="IPR057736">
    <property type="entry name" value="SAF_PseI/NeuA/NeuB"/>
</dbReference>
<dbReference type="Proteomes" id="UP000014541">
    <property type="component" value="Unassembled WGS sequence"/>
</dbReference>
<evidence type="ECO:0000313" key="2">
    <source>
        <dbReference type="EMBL" id="EPF30856.1"/>
    </source>
</evidence>
<dbReference type="PATRIC" id="fig|1125699.3.peg.1201"/>
<keyword evidence="3" id="KW-1185">Reference proteome</keyword>
<gene>
    <name evidence="2" type="ORF">HMPREF9194_01181</name>
</gene>
<dbReference type="EMBL" id="ATFF01000006">
    <property type="protein sequence ID" value="EPF30856.1"/>
    <property type="molecule type" value="Genomic_DNA"/>
</dbReference>
<dbReference type="RefSeq" id="WP_016525467.1">
    <property type="nucleotide sequence ID" value="NZ_KE332518.1"/>
</dbReference>
<proteinExistence type="predicted"/>
<accession>S3K1R5</accession>
<dbReference type="STRING" id="1125699.HMPREF9194_01181"/>
<reference evidence="2 3" key="1">
    <citation type="submission" date="2013-04" db="EMBL/GenBank/DDBJ databases">
        <title>The Genome Sequence of Treponema maltophilum ATCC 51939.</title>
        <authorList>
            <consortium name="The Broad Institute Genomics Platform"/>
            <person name="Earl A."/>
            <person name="Ward D."/>
            <person name="Feldgarden M."/>
            <person name="Gevers D."/>
            <person name="Leonetti C."/>
            <person name="Blanton J.M."/>
            <person name="Dewhirst F.E."/>
            <person name="Izard J."/>
            <person name="Walker B."/>
            <person name="Young S."/>
            <person name="Zeng Q."/>
            <person name="Gargeya S."/>
            <person name="Fitzgerald M."/>
            <person name="Haas B."/>
            <person name="Abouelleil A."/>
            <person name="Allen A.W."/>
            <person name="Alvarado L."/>
            <person name="Arachchi H.M."/>
            <person name="Berlin A.M."/>
            <person name="Chapman S.B."/>
            <person name="Gainer-Dewar J."/>
            <person name="Goldberg J."/>
            <person name="Griggs A."/>
            <person name="Gujja S."/>
            <person name="Hansen M."/>
            <person name="Howarth C."/>
            <person name="Imamovic A."/>
            <person name="Ireland A."/>
            <person name="Larimer J."/>
            <person name="McCowan C."/>
            <person name="Murphy C."/>
            <person name="Pearson M."/>
            <person name="Poon T.W."/>
            <person name="Priest M."/>
            <person name="Roberts A."/>
            <person name="Saif S."/>
            <person name="Shea T."/>
            <person name="Sisk P."/>
            <person name="Sykes S."/>
            <person name="Wortman J."/>
            <person name="Nusbaum C."/>
            <person name="Birren B."/>
        </authorList>
    </citation>
    <scope>NUCLEOTIDE SEQUENCE [LARGE SCALE GENOMIC DNA]</scope>
    <source>
        <strain evidence="2 3">ATCC 51939</strain>
    </source>
</reference>
<dbReference type="GO" id="GO:0047444">
    <property type="term" value="F:N-acylneuraminate-9-phosphate synthase activity"/>
    <property type="evidence" value="ECO:0007669"/>
    <property type="project" value="TreeGrafter"/>
</dbReference>
<dbReference type="GO" id="GO:0016051">
    <property type="term" value="P:carbohydrate biosynthetic process"/>
    <property type="evidence" value="ECO:0007669"/>
    <property type="project" value="InterPro"/>
</dbReference>
<comment type="caution">
    <text evidence="2">The sequence shown here is derived from an EMBL/GenBank/DDBJ whole genome shotgun (WGS) entry which is preliminary data.</text>
</comment>
<evidence type="ECO:0000259" key="1">
    <source>
        <dbReference type="PROSITE" id="PS50844"/>
    </source>
</evidence>
<dbReference type="Gene3D" id="3.20.20.70">
    <property type="entry name" value="Aldolase class I"/>
    <property type="match status" value="1"/>
</dbReference>
<dbReference type="InterPro" id="IPR013974">
    <property type="entry name" value="SAF"/>
</dbReference>
<dbReference type="SUPFAM" id="SSF51269">
    <property type="entry name" value="AFP III-like domain"/>
    <property type="match status" value="1"/>
</dbReference>
<dbReference type="Pfam" id="PF08666">
    <property type="entry name" value="SAF"/>
    <property type="match status" value="1"/>
</dbReference>
<dbReference type="InterPro" id="IPR006190">
    <property type="entry name" value="SAF_AFP_Neu5Ac"/>
</dbReference>
<protein>
    <recommendedName>
        <fullName evidence="1">AFP-like domain-containing protein</fullName>
    </recommendedName>
</protein>
<dbReference type="PROSITE" id="PS50844">
    <property type="entry name" value="AFP_LIKE"/>
    <property type="match status" value="1"/>
</dbReference>
<organism evidence="2 3">
    <name type="scientific">Treponema maltophilum ATCC 51939</name>
    <dbReference type="NCBI Taxonomy" id="1125699"/>
    <lineage>
        <taxon>Bacteria</taxon>
        <taxon>Pseudomonadati</taxon>
        <taxon>Spirochaetota</taxon>
        <taxon>Spirochaetia</taxon>
        <taxon>Spirochaetales</taxon>
        <taxon>Treponemataceae</taxon>
        <taxon>Treponema</taxon>
    </lineage>
</organism>